<evidence type="ECO:0000256" key="3">
    <source>
        <dbReference type="SAM" id="Coils"/>
    </source>
</evidence>
<dbReference type="GO" id="GO:0034314">
    <property type="term" value="P:Arp2/3 complex-mediated actin nucleation"/>
    <property type="evidence" value="ECO:0007669"/>
    <property type="project" value="InterPro"/>
</dbReference>
<dbReference type="AlphaFoldDB" id="A0A7R8ZYU0"/>
<dbReference type="PANTHER" id="PTHR23331">
    <property type="entry name" value="CXYORF1"/>
    <property type="match status" value="1"/>
</dbReference>
<feature type="compositionally biased region" description="Basic and acidic residues" evidence="4">
    <location>
        <begin position="404"/>
        <end position="422"/>
    </location>
</feature>
<keyword evidence="3" id="KW-0175">Coiled coil</keyword>
<dbReference type="OrthoDB" id="307871at2759"/>
<feature type="region of interest" description="Disordered" evidence="4">
    <location>
        <begin position="398"/>
        <end position="470"/>
    </location>
</feature>
<dbReference type="GO" id="GO:0042147">
    <property type="term" value="P:retrograde transport, endosome to Golgi"/>
    <property type="evidence" value="ECO:0007669"/>
    <property type="project" value="TreeGrafter"/>
</dbReference>
<dbReference type="Proteomes" id="UP000677054">
    <property type="component" value="Unassembled WGS sequence"/>
</dbReference>
<gene>
    <name evidence="6" type="ORF">DSTB1V02_LOCUS1918</name>
</gene>
<feature type="compositionally biased region" description="Basic and acidic residues" evidence="4">
    <location>
        <begin position="434"/>
        <end position="444"/>
    </location>
</feature>
<evidence type="ECO:0000256" key="4">
    <source>
        <dbReference type="SAM" id="MobiDB-lite"/>
    </source>
</evidence>
<dbReference type="GO" id="GO:0043015">
    <property type="term" value="F:gamma-tubulin binding"/>
    <property type="evidence" value="ECO:0007669"/>
    <property type="project" value="TreeGrafter"/>
</dbReference>
<evidence type="ECO:0000259" key="5">
    <source>
        <dbReference type="PROSITE" id="PS51082"/>
    </source>
</evidence>
<keyword evidence="7" id="KW-1185">Reference proteome</keyword>
<dbReference type="InterPro" id="IPR028290">
    <property type="entry name" value="WASH1"/>
</dbReference>
<evidence type="ECO:0000313" key="7">
    <source>
        <dbReference type="Proteomes" id="UP000677054"/>
    </source>
</evidence>
<dbReference type="GO" id="GO:0032456">
    <property type="term" value="P:endocytic recycling"/>
    <property type="evidence" value="ECO:0007669"/>
    <property type="project" value="TreeGrafter"/>
</dbReference>
<dbReference type="GO" id="GO:0071203">
    <property type="term" value="C:WASH complex"/>
    <property type="evidence" value="ECO:0007669"/>
    <property type="project" value="InterPro"/>
</dbReference>
<reference evidence="6" key="1">
    <citation type="submission" date="2020-11" db="EMBL/GenBank/DDBJ databases">
        <authorList>
            <person name="Tran Van P."/>
        </authorList>
    </citation>
    <scope>NUCLEOTIDE SEQUENCE</scope>
</reference>
<proteinExistence type="inferred from homology"/>
<protein>
    <recommendedName>
        <fullName evidence="5">WH2 domain-containing protein</fullName>
    </recommendedName>
</protein>
<evidence type="ECO:0000256" key="1">
    <source>
        <dbReference type="ARBA" id="ARBA00005602"/>
    </source>
</evidence>
<evidence type="ECO:0000313" key="6">
    <source>
        <dbReference type="EMBL" id="CAD7241942.1"/>
    </source>
</evidence>
<accession>A0A7R8ZYU0</accession>
<dbReference type="InterPro" id="IPR021854">
    <property type="entry name" value="WASH1_WAHD"/>
</dbReference>
<feature type="compositionally biased region" description="Pro residues" evidence="4">
    <location>
        <begin position="329"/>
        <end position="353"/>
    </location>
</feature>
<dbReference type="GO" id="GO:0003779">
    <property type="term" value="F:actin binding"/>
    <property type="evidence" value="ECO:0007669"/>
    <property type="project" value="UniProtKB-KW"/>
</dbReference>
<dbReference type="GO" id="GO:0006887">
    <property type="term" value="P:exocytosis"/>
    <property type="evidence" value="ECO:0007669"/>
    <property type="project" value="TreeGrafter"/>
</dbReference>
<feature type="domain" description="WH2" evidence="5">
    <location>
        <begin position="384"/>
        <end position="406"/>
    </location>
</feature>
<keyword evidence="2" id="KW-0009">Actin-binding</keyword>
<dbReference type="GO" id="GO:0043014">
    <property type="term" value="F:alpha-tubulin binding"/>
    <property type="evidence" value="ECO:0007669"/>
    <property type="project" value="InterPro"/>
</dbReference>
<feature type="compositionally biased region" description="Polar residues" evidence="4">
    <location>
        <begin position="295"/>
        <end position="305"/>
    </location>
</feature>
<comment type="similarity">
    <text evidence="1">Belongs to the WASH1 family.</text>
</comment>
<dbReference type="PANTHER" id="PTHR23331:SF1">
    <property type="entry name" value="WASH COMPLEX SUBUNIT 1"/>
    <property type="match status" value="1"/>
</dbReference>
<dbReference type="Pfam" id="PF11945">
    <property type="entry name" value="WASH_WAHD"/>
    <property type="match status" value="1"/>
</dbReference>
<dbReference type="EMBL" id="CAJPEV010000197">
    <property type="protein sequence ID" value="CAG0882192.1"/>
    <property type="molecule type" value="Genomic_DNA"/>
</dbReference>
<evidence type="ECO:0000256" key="2">
    <source>
        <dbReference type="ARBA" id="ARBA00023203"/>
    </source>
</evidence>
<dbReference type="InterPro" id="IPR003124">
    <property type="entry name" value="WH2_dom"/>
</dbReference>
<dbReference type="PROSITE" id="PS51082">
    <property type="entry name" value="WH2"/>
    <property type="match status" value="1"/>
</dbReference>
<dbReference type="EMBL" id="LR899714">
    <property type="protein sequence ID" value="CAD7241942.1"/>
    <property type="molecule type" value="Genomic_DNA"/>
</dbReference>
<dbReference type="GO" id="GO:0055037">
    <property type="term" value="C:recycling endosome"/>
    <property type="evidence" value="ECO:0007669"/>
    <property type="project" value="TreeGrafter"/>
</dbReference>
<feature type="region of interest" description="Disordered" evidence="4">
    <location>
        <begin position="295"/>
        <end position="358"/>
    </location>
</feature>
<dbReference type="GO" id="GO:0005769">
    <property type="term" value="C:early endosome"/>
    <property type="evidence" value="ECO:0007669"/>
    <property type="project" value="InterPro"/>
</dbReference>
<feature type="compositionally biased region" description="Polar residues" evidence="4">
    <location>
        <begin position="451"/>
        <end position="460"/>
    </location>
</feature>
<dbReference type="GO" id="GO:0005829">
    <property type="term" value="C:cytosol"/>
    <property type="evidence" value="ECO:0007669"/>
    <property type="project" value="GOC"/>
</dbReference>
<name>A0A7R8ZYU0_9CRUS</name>
<organism evidence="6">
    <name type="scientific">Darwinula stevensoni</name>
    <dbReference type="NCBI Taxonomy" id="69355"/>
    <lineage>
        <taxon>Eukaryota</taxon>
        <taxon>Metazoa</taxon>
        <taxon>Ecdysozoa</taxon>
        <taxon>Arthropoda</taxon>
        <taxon>Crustacea</taxon>
        <taxon>Oligostraca</taxon>
        <taxon>Ostracoda</taxon>
        <taxon>Podocopa</taxon>
        <taxon>Podocopida</taxon>
        <taxon>Darwinulocopina</taxon>
        <taxon>Darwinuloidea</taxon>
        <taxon>Darwinulidae</taxon>
        <taxon>Darwinula</taxon>
    </lineage>
</organism>
<feature type="coiled-coil region" evidence="3">
    <location>
        <begin position="44"/>
        <end position="78"/>
    </location>
</feature>
<sequence>MCSIAMKAGFSPVSLIPADLERDELANEIVNSFQYITKVSDIIFQRLDCKLSDVRARLDRINERAETAREKVAKITGSTKALRVFSSAKYPGEDERKDYESAFKTGTMPLPPGRDVTLVSSGKPLGRLTNRGNMLEKLEFFYVKLPDDVSAEYKDEGGLGSLPHSLVSVDSLLLFNTSQNPYKKYTLFDPLSGGMVRVHRPEVSQQNQEGGLAEAPHSILQGEQLQMVEKESYFYTPGLGDIPDFDAPPALPDLPGVADDLTYSGELGPGIAPSIPESLRAALPDLSELTENNVIHSSSTQSSANIPPPPICFPSIPVSIPNKDATDAPPIPPPPPPAPALTVPPPPPLPPPASMSIPPAYSSPPIEVVAERPIQLPSDNCTDARANLLEEIRRAGGTRNAKLRSAEQRKLQDMKKRKDAKETPGAVGGGDLIEALRRTLEKRQAAMSGLQPATSSTAQRNSEDDDDWAD</sequence>